<feature type="transmembrane region" description="Helical" evidence="1">
    <location>
        <begin position="238"/>
        <end position="259"/>
    </location>
</feature>
<sequence>MNVRDNDNAIKLLEFVLIFSFFIIALFFLYSPSYLIYIVVSAFVLIKFNNNYSFGLFILLIMVWLIVNSTNVISYQNFVLASDDFSSYYNNYLGFLHYGINEENLFEFGYSEIMLPLLNYIASLIIGQPEPYKLKFLYSVLQSTGVLYCCVKISRHYKLDLSNSILLTAAVLVFYKPLVGIQLSRQMFSSIFIIAFIFTNNKFERIIFSLMAFCFHSSAIILLPITQYLLTKRKRKDFYYSLIIVLLAYAAFIVVFTSFKNELINIPILNKLDYTFRMFNEPEKIKQSVFTSFLLLIYLIPALIFSILNKKSDGFKYNLAIICVFLISFCIVPGFNNRLFFAELYVFLGFFYYMVFFYNRVNAREHVSRLIIFILFTILFFQSQFSSENRQFDSFELEPFYYLKYLEYRETEINRGLLE</sequence>
<dbReference type="Pfam" id="PF14897">
    <property type="entry name" value="EpsG"/>
    <property type="match status" value="1"/>
</dbReference>
<evidence type="ECO:0000256" key="1">
    <source>
        <dbReference type="SAM" id="Phobius"/>
    </source>
</evidence>
<dbReference type="AlphaFoldDB" id="A0A0A8J592"/>
<reference evidence="2" key="1">
    <citation type="journal article" date="2014" name="DNA Res.">
        <title>A complete view of the genetic diversity of the Escherichia coli O-antigen biosynthesis gene cluster.</title>
        <authorList>
            <person name="Iguchi A."/>
            <person name="Iyoda S."/>
            <person name="Kikuchi T."/>
            <person name="Ogura Y."/>
            <person name="Katsura K."/>
            <person name="Ohnishi M."/>
            <person name="Hayashi T."/>
            <person name="Thomson N.R."/>
        </authorList>
    </citation>
    <scope>NUCLEOTIDE SEQUENCE</scope>
    <source>
        <strain evidence="2">35w</strain>
    </source>
</reference>
<name>A0A0A8J592_ECOLX</name>
<feature type="transmembrane region" description="Helical" evidence="1">
    <location>
        <begin position="36"/>
        <end position="67"/>
    </location>
</feature>
<dbReference type="EMBL" id="AB812052">
    <property type="protein sequence ID" value="BAQ01584.1"/>
    <property type="molecule type" value="Genomic_DNA"/>
</dbReference>
<keyword evidence="1" id="KW-0472">Membrane</keyword>
<feature type="transmembrane region" description="Helical" evidence="1">
    <location>
        <begin position="12"/>
        <end position="30"/>
    </location>
</feature>
<dbReference type="RefSeq" id="WP_001527238.1">
    <property type="nucleotide sequence ID" value="NZ_CABWJG010000003.1"/>
</dbReference>
<evidence type="ECO:0000313" key="2">
    <source>
        <dbReference type="EMBL" id="BAQ01584.1"/>
    </source>
</evidence>
<feature type="transmembrane region" description="Helical" evidence="1">
    <location>
        <begin position="340"/>
        <end position="358"/>
    </location>
</feature>
<feature type="transmembrane region" description="Helical" evidence="1">
    <location>
        <begin position="288"/>
        <end position="308"/>
    </location>
</feature>
<feature type="transmembrane region" description="Helical" evidence="1">
    <location>
        <begin position="206"/>
        <end position="226"/>
    </location>
</feature>
<gene>
    <name evidence="2" type="primary">wzy</name>
</gene>
<keyword evidence="1" id="KW-1133">Transmembrane helix</keyword>
<accession>A0A0A8J592</accession>
<protein>
    <submittedName>
        <fullName evidence="2">O-antigen polymerase</fullName>
    </submittedName>
</protein>
<feature type="transmembrane region" description="Helical" evidence="1">
    <location>
        <begin position="315"/>
        <end position="334"/>
    </location>
</feature>
<organism evidence="2">
    <name type="scientific">Escherichia coli</name>
    <dbReference type="NCBI Taxonomy" id="562"/>
    <lineage>
        <taxon>Bacteria</taxon>
        <taxon>Pseudomonadati</taxon>
        <taxon>Pseudomonadota</taxon>
        <taxon>Gammaproteobacteria</taxon>
        <taxon>Enterobacterales</taxon>
        <taxon>Enterobacteriaceae</taxon>
        <taxon>Escherichia</taxon>
    </lineage>
</organism>
<proteinExistence type="predicted"/>
<dbReference type="InterPro" id="IPR049458">
    <property type="entry name" value="EpsG-like"/>
</dbReference>
<keyword evidence="1" id="KW-0812">Transmembrane</keyword>
<feature type="transmembrane region" description="Helical" evidence="1">
    <location>
        <begin position="370"/>
        <end position="387"/>
    </location>
</feature>